<reference evidence="1 2" key="1">
    <citation type="submission" date="2018-08" db="EMBL/GenBank/DDBJ databases">
        <title>Genome and evolution of the arbuscular mycorrhizal fungus Diversispora epigaea (formerly Glomus versiforme) and its bacterial endosymbionts.</title>
        <authorList>
            <person name="Sun X."/>
            <person name="Fei Z."/>
            <person name="Harrison M."/>
        </authorList>
    </citation>
    <scope>NUCLEOTIDE SEQUENCE [LARGE SCALE GENOMIC DNA]</scope>
    <source>
        <strain evidence="1 2">IT104</strain>
    </source>
</reference>
<dbReference type="Gene3D" id="1.25.40.10">
    <property type="entry name" value="Tetratricopeptide repeat domain"/>
    <property type="match status" value="1"/>
</dbReference>
<name>A0A397H7X3_9GLOM</name>
<sequence length="345" mass="40604">MVNLNLENVITLELELQMMKRKHFSETFKWYLKSAEGENHEGEFNLGYCYGMWYLKPAEGEHHTGQNNLETCYDDGIILDIVINIGLERKLFCVTRNSAEGGNSSRQNNLNNLEDCHPEGGDFGRQNSLACCYRDVIGTTNEEEKTFQLINLQKWDWNNEYREHISLDLNFAERKNYEGQIYSWRLESYSVVHESAGENIKGVNNLNLGYCYHEEKEFRWYLKSAEESYSKSAEGGNNNGIINLGYYYRTEIEILKIKKHQNKLKHRCHNLHLAKGGVCSIWKAEWIDVPEELFEFYKLNQVSLEKFNNSQEISSEFLKELIANLRCQNKYVLSIYEKWKLKRFS</sequence>
<dbReference type="EMBL" id="PQFF01000331">
    <property type="protein sequence ID" value="RHZ59195.1"/>
    <property type="molecule type" value="Genomic_DNA"/>
</dbReference>
<dbReference type="AlphaFoldDB" id="A0A397H7X3"/>
<dbReference type="Proteomes" id="UP000266861">
    <property type="component" value="Unassembled WGS sequence"/>
</dbReference>
<organism evidence="1 2">
    <name type="scientific">Diversispora epigaea</name>
    <dbReference type="NCBI Taxonomy" id="1348612"/>
    <lineage>
        <taxon>Eukaryota</taxon>
        <taxon>Fungi</taxon>
        <taxon>Fungi incertae sedis</taxon>
        <taxon>Mucoromycota</taxon>
        <taxon>Glomeromycotina</taxon>
        <taxon>Glomeromycetes</taxon>
        <taxon>Diversisporales</taxon>
        <taxon>Diversisporaceae</taxon>
        <taxon>Diversispora</taxon>
    </lineage>
</organism>
<proteinExistence type="predicted"/>
<dbReference type="InterPro" id="IPR011990">
    <property type="entry name" value="TPR-like_helical_dom_sf"/>
</dbReference>
<dbReference type="SUPFAM" id="SSF81901">
    <property type="entry name" value="HCP-like"/>
    <property type="match status" value="1"/>
</dbReference>
<keyword evidence="2" id="KW-1185">Reference proteome</keyword>
<evidence type="ECO:0000313" key="2">
    <source>
        <dbReference type="Proteomes" id="UP000266861"/>
    </source>
</evidence>
<protein>
    <submittedName>
        <fullName evidence="1">Uncharacterized protein</fullName>
    </submittedName>
</protein>
<comment type="caution">
    <text evidence="1">The sequence shown here is derived from an EMBL/GenBank/DDBJ whole genome shotgun (WGS) entry which is preliminary data.</text>
</comment>
<accession>A0A397H7X3</accession>
<gene>
    <name evidence="1" type="ORF">Glove_365g84</name>
</gene>
<evidence type="ECO:0000313" key="1">
    <source>
        <dbReference type="EMBL" id="RHZ59195.1"/>
    </source>
</evidence>